<evidence type="ECO:0000259" key="9">
    <source>
        <dbReference type="PROSITE" id="PS50928"/>
    </source>
</evidence>
<dbReference type="PROSITE" id="PS50928">
    <property type="entry name" value="ABC_TM1"/>
    <property type="match status" value="1"/>
</dbReference>
<feature type="domain" description="ABC transmembrane type-1" evidence="9">
    <location>
        <begin position="101"/>
        <end position="315"/>
    </location>
</feature>
<dbReference type="PANTHER" id="PTHR30193:SF37">
    <property type="entry name" value="INNER MEMBRANE ABC TRANSPORTER PERMEASE PROTEIN YCJO"/>
    <property type="match status" value="1"/>
</dbReference>
<feature type="transmembrane region" description="Helical" evidence="7">
    <location>
        <begin position="292"/>
        <end position="316"/>
    </location>
</feature>
<evidence type="ECO:0000256" key="2">
    <source>
        <dbReference type="ARBA" id="ARBA00022448"/>
    </source>
</evidence>
<accession>A0ABS2L7N7</accession>
<keyword evidence="10" id="KW-0762">Sugar transport</keyword>
<evidence type="ECO:0000313" key="11">
    <source>
        <dbReference type="Proteomes" id="UP000776164"/>
    </source>
</evidence>
<feature type="transmembrane region" description="Helical" evidence="7">
    <location>
        <begin position="138"/>
        <end position="158"/>
    </location>
</feature>
<organism evidence="10 11">
    <name type="scientific">Subtercola frigoramans</name>
    <dbReference type="NCBI Taxonomy" id="120298"/>
    <lineage>
        <taxon>Bacteria</taxon>
        <taxon>Bacillati</taxon>
        <taxon>Actinomycetota</taxon>
        <taxon>Actinomycetes</taxon>
        <taxon>Micrococcales</taxon>
        <taxon>Microbacteriaceae</taxon>
        <taxon>Subtercola</taxon>
    </lineage>
</organism>
<protein>
    <submittedName>
        <fullName evidence="10">Multiple sugar transport system permease protein</fullName>
    </submittedName>
</protein>
<feature type="transmembrane region" description="Helical" evidence="7">
    <location>
        <begin position="234"/>
        <end position="259"/>
    </location>
</feature>
<sequence>MSVATSPKPPVVRKPDAIEPPAPPRRRSRRNLLPYLLVLPALIAELSIHIIPMFLGIYTSFIRLNQVSIRNWIAAPFVGLENYMRGLDPAGAIGSQFFETLLRTIVYTILVVGLSWMLGTAAAYYLSTNFRGRAFFRTFFLIPYAIPAFVGVIAWAFIFNQRDGLVNSVLVDQLHIVSDRPFWLVGPGAFFVIVVVSVWSLWPFAFLLQLAALQSVPAEVHEAASLDGAGRMKTFFRVTLPMIRASNVVLILLMFLASFNQFNVPFVLFGISSPKEAQLISPLIYQFSFGTWNFGLGAAVSTLLLVFLVIVTIIYVRLVMPKEKATHA</sequence>
<dbReference type="InterPro" id="IPR035906">
    <property type="entry name" value="MetI-like_sf"/>
</dbReference>
<comment type="similarity">
    <text evidence="7">Belongs to the binding-protein-dependent transport system permease family.</text>
</comment>
<comment type="subcellular location">
    <subcellularLocation>
        <location evidence="1 7">Cell membrane</location>
        <topology evidence="1 7">Multi-pass membrane protein</topology>
    </subcellularLocation>
</comment>
<feature type="transmembrane region" description="Helical" evidence="7">
    <location>
        <begin position="105"/>
        <end position="126"/>
    </location>
</feature>
<feature type="transmembrane region" description="Helical" evidence="7">
    <location>
        <begin position="35"/>
        <end position="58"/>
    </location>
</feature>
<evidence type="ECO:0000256" key="8">
    <source>
        <dbReference type="SAM" id="MobiDB-lite"/>
    </source>
</evidence>
<evidence type="ECO:0000256" key="7">
    <source>
        <dbReference type="RuleBase" id="RU363032"/>
    </source>
</evidence>
<evidence type="ECO:0000256" key="3">
    <source>
        <dbReference type="ARBA" id="ARBA00022475"/>
    </source>
</evidence>
<comment type="caution">
    <text evidence="10">The sequence shown here is derived from an EMBL/GenBank/DDBJ whole genome shotgun (WGS) entry which is preliminary data.</text>
</comment>
<evidence type="ECO:0000256" key="1">
    <source>
        <dbReference type="ARBA" id="ARBA00004651"/>
    </source>
</evidence>
<reference evidence="10 11" key="1">
    <citation type="submission" date="2021-01" db="EMBL/GenBank/DDBJ databases">
        <title>Sequencing the genomes of 1000 actinobacteria strains.</title>
        <authorList>
            <person name="Klenk H.-P."/>
        </authorList>
    </citation>
    <scope>NUCLEOTIDE SEQUENCE [LARGE SCALE GENOMIC DNA]</scope>
    <source>
        <strain evidence="10 11">DSM 13057</strain>
    </source>
</reference>
<feature type="region of interest" description="Disordered" evidence="8">
    <location>
        <begin position="1"/>
        <end position="25"/>
    </location>
</feature>
<dbReference type="InterPro" id="IPR000515">
    <property type="entry name" value="MetI-like"/>
</dbReference>
<name>A0ABS2L7N7_9MICO</name>
<dbReference type="PANTHER" id="PTHR30193">
    <property type="entry name" value="ABC TRANSPORTER PERMEASE PROTEIN"/>
    <property type="match status" value="1"/>
</dbReference>
<evidence type="ECO:0000256" key="6">
    <source>
        <dbReference type="ARBA" id="ARBA00023136"/>
    </source>
</evidence>
<keyword evidence="4 7" id="KW-0812">Transmembrane</keyword>
<feature type="transmembrane region" description="Helical" evidence="7">
    <location>
        <begin position="189"/>
        <end position="213"/>
    </location>
</feature>
<gene>
    <name evidence="10" type="ORF">JOE66_002746</name>
</gene>
<keyword evidence="2 7" id="KW-0813">Transport</keyword>
<dbReference type="Proteomes" id="UP000776164">
    <property type="component" value="Unassembled WGS sequence"/>
</dbReference>
<keyword evidence="6 7" id="KW-0472">Membrane</keyword>
<evidence type="ECO:0000313" key="10">
    <source>
        <dbReference type="EMBL" id="MBM7473112.1"/>
    </source>
</evidence>
<dbReference type="Gene3D" id="1.10.3720.10">
    <property type="entry name" value="MetI-like"/>
    <property type="match status" value="1"/>
</dbReference>
<feature type="compositionally biased region" description="Pro residues" evidence="8">
    <location>
        <begin position="7"/>
        <end position="23"/>
    </location>
</feature>
<dbReference type="SUPFAM" id="SSF161098">
    <property type="entry name" value="MetI-like"/>
    <property type="match status" value="1"/>
</dbReference>
<evidence type="ECO:0000256" key="4">
    <source>
        <dbReference type="ARBA" id="ARBA00022692"/>
    </source>
</evidence>
<dbReference type="CDD" id="cd06261">
    <property type="entry name" value="TM_PBP2"/>
    <property type="match status" value="1"/>
</dbReference>
<proteinExistence type="inferred from homology"/>
<evidence type="ECO:0000256" key="5">
    <source>
        <dbReference type="ARBA" id="ARBA00022989"/>
    </source>
</evidence>
<dbReference type="InterPro" id="IPR051393">
    <property type="entry name" value="ABC_transporter_permease"/>
</dbReference>
<keyword evidence="11" id="KW-1185">Reference proteome</keyword>
<keyword evidence="3" id="KW-1003">Cell membrane</keyword>
<dbReference type="RefSeq" id="WP_205110317.1">
    <property type="nucleotide sequence ID" value="NZ_BAAAHT010000010.1"/>
</dbReference>
<keyword evidence="5 7" id="KW-1133">Transmembrane helix</keyword>
<dbReference type="Pfam" id="PF00528">
    <property type="entry name" value="BPD_transp_1"/>
    <property type="match status" value="1"/>
</dbReference>
<dbReference type="EMBL" id="JAFBBU010000001">
    <property type="protein sequence ID" value="MBM7473112.1"/>
    <property type="molecule type" value="Genomic_DNA"/>
</dbReference>